<name>A0AAW4RFH0_XANCI</name>
<comment type="caution">
    <text evidence="1">The sequence shown here is derived from an EMBL/GenBank/DDBJ whole genome shotgun (WGS) entry which is preliminary data.</text>
</comment>
<evidence type="ECO:0000313" key="2">
    <source>
        <dbReference type="Proteomes" id="UP000825388"/>
    </source>
</evidence>
<proteinExistence type="predicted"/>
<protein>
    <submittedName>
        <fullName evidence="1">Uncharacterized protein</fullName>
    </submittedName>
</protein>
<dbReference type="AlphaFoldDB" id="A0AAW4RFH0"/>
<reference evidence="1" key="1">
    <citation type="submission" date="2015-12" db="EMBL/GenBank/DDBJ databases">
        <authorList>
            <person name="Bansal K."/>
            <person name="Midha S."/>
            <person name="Patil P.B."/>
        </authorList>
    </citation>
    <scope>NUCLEOTIDE SEQUENCE</scope>
    <source>
        <strain evidence="1">LMG867</strain>
    </source>
</reference>
<dbReference type="EMBL" id="LOKL01000012">
    <property type="protein sequence ID" value="MBZ3923000.1"/>
    <property type="molecule type" value="Genomic_DNA"/>
</dbReference>
<sequence>MSCLNGPTCFYLAQDSEKFRRRYLSDRPIAQIGVEVLFDDPAIALHRHDGILLAMQGQELCGDSCKAELGSINTNQPVDPPLLTWVDA</sequence>
<organism evidence="1 2">
    <name type="scientific">Xanthomonas citri pv. sesbaniae</name>
    <dbReference type="NCBI Taxonomy" id="473425"/>
    <lineage>
        <taxon>Bacteria</taxon>
        <taxon>Pseudomonadati</taxon>
        <taxon>Pseudomonadota</taxon>
        <taxon>Gammaproteobacteria</taxon>
        <taxon>Lysobacterales</taxon>
        <taxon>Lysobacteraceae</taxon>
        <taxon>Xanthomonas</taxon>
    </lineage>
</organism>
<evidence type="ECO:0000313" key="1">
    <source>
        <dbReference type="EMBL" id="MBZ3923000.1"/>
    </source>
</evidence>
<gene>
    <name evidence="1" type="ORF">Xseb_22395</name>
</gene>
<accession>A0AAW4RFH0</accession>
<dbReference type="Proteomes" id="UP000825388">
    <property type="component" value="Unassembled WGS sequence"/>
</dbReference>